<organism evidence="1 2">
    <name type="scientific">Nocardia farcinica (strain IFM 10152)</name>
    <dbReference type="NCBI Taxonomy" id="247156"/>
    <lineage>
        <taxon>Bacteria</taxon>
        <taxon>Bacillati</taxon>
        <taxon>Actinomycetota</taxon>
        <taxon>Actinomycetes</taxon>
        <taxon>Mycobacteriales</taxon>
        <taxon>Nocardiaceae</taxon>
        <taxon>Nocardia</taxon>
    </lineage>
</organism>
<dbReference type="OrthoDB" id="4350294at2"/>
<reference evidence="1 2" key="1">
    <citation type="journal article" date="2004" name="Proc. Natl. Acad. Sci. U.S.A.">
        <title>The complete genomic sequence of Nocardia farcinica IFM 10152.</title>
        <authorList>
            <person name="Ishikawa J."/>
            <person name="Yamashita A."/>
            <person name="Mikami Y."/>
            <person name="Hoshino Y."/>
            <person name="Kurita H."/>
            <person name="Hotta K."/>
            <person name="Shiba T."/>
            <person name="Hattori M."/>
        </authorList>
    </citation>
    <scope>NUCLEOTIDE SEQUENCE [LARGE SCALE GENOMIC DNA]</scope>
    <source>
        <strain evidence="1 2">IFM 10152</strain>
    </source>
</reference>
<sequence length="271" mass="30477">MSREVRRVPLDFNWPLNKVWSGYLTPEKFHETRCQDCYGRGSTPARQWVERIGLMLDQLIRDLDDQAGGKAMHPWLANDPYPPVNRDNVLSRRGWMVEYEVVRPSADIVEFAQELVKDDEYERNRTIKRGPFAQNQYAITNGLLRRAGMPEKWGWCATCNGHGSVEAYEGQRAEAEAWEPTEPPEGDGWQLWETVSEGSPITPVFATREGLVDHLCSPAYRRPLTRDEAEGLVDAGWVPSGIGNSLGFVAGEQSQGKFAAVVLGLTERGDA</sequence>
<dbReference type="RefSeq" id="WP_011210519.1">
    <property type="nucleotide sequence ID" value="NC_006361.1"/>
</dbReference>
<gene>
    <name evidence="1" type="ordered locus">NFA_39860</name>
</gene>
<dbReference type="KEGG" id="nfa:NFA_39860"/>
<name>Q5YSK7_NOCFA</name>
<protein>
    <submittedName>
        <fullName evidence="1">Uncharacterized protein</fullName>
    </submittedName>
</protein>
<dbReference type="GeneID" id="61134652"/>
<accession>Q5YSK7</accession>
<dbReference type="AlphaFoldDB" id="Q5YSK7"/>
<dbReference type="EMBL" id="AP006618">
    <property type="protein sequence ID" value="BAD58834.1"/>
    <property type="molecule type" value="Genomic_DNA"/>
</dbReference>
<dbReference type="eggNOG" id="ENOG503293B">
    <property type="taxonomic scope" value="Bacteria"/>
</dbReference>
<dbReference type="HOGENOM" id="CLU_1026128_0_0_11"/>
<proteinExistence type="predicted"/>
<keyword evidence="2" id="KW-1185">Reference proteome</keyword>
<evidence type="ECO:0000313" key="2">
    <source>
        <dbReference type="Proteomes" id="UP000006820"/>
    </source>
</evidence>
<dbReference type="STRING" id="247156.NFA_39860"/>
<evidence type="ECO:0000313" key="1">
    <source>
        <dbReference type="EMBL" id="BAD58834.1"/>
    </source>
</evidence>
<dbReference type="Proteomes" id="UP000006820">
    <property type="component" value="Chromosome"/>
</dbReference>